<reference evidence="3" key="2">
    <citation type="submission" date="2020-03" db="EMBL/GenBank/DDBJ databases">
        <title>Complete Genome Sequence of Adlercreutzia sp. strain 8CFCBH1 Producing Equol, Isolated from Healthy Japanese Feces.</title>
        <authorList>
            <person name="Ogata Y."/>
            <person name="Sakamoto M."/>
            <person name="Ohkuma M."/>
            <person name="Hattori M."/>
            <person name="Suda W."/>
        </authorList>
    </citation>
    <scope>NUCLEOTIDE SEQUENCE [LARGE SCALE GENOMIC DNA]</scope>
    <source>
        <strain evidence="3">8CFCBH1</strain>
    </source>
</reference>
<evidence type="ECO:0000313" key="2">
    <source>
        <dbReference type="EMBL" id="BCA89821.1"/>
    </source>
</evidence>
<feature type="domain" description="AbiEi antitoxin N-terminal" evidence="1">
    <location>
        <begin position="2"/>
        <end position="49"/>
    </location>
</feature>
<dbReference type="InterPro" id="IPR025159">
    <property type="entry name" value="AbiEi_N"/>
</dbReference>
<dbReference type="AlphaFoldDB" id="A0A6F8SPV2"/>
<organism evidence="2 3">
    <name type="scientific">Adlercreutzia hattorii</name>
    <dbReference type="NCBI Taxonomy" id="2707299"/>
    <lineage>
        <taxon>Bacteria</taxon>
        <taxon>Bacillati</taxon>
        <taxon>Actinomycetota</taxon>
        <taxon>Coriobacteriia</taxon>
        <taxon>Eggerthellales</taxon>
        <taxon>Eggerthellaceae</taxon>
        <taxon>Adlercreutzia</taxon>
    </lineage>
</organism>
<gene>
    <name evidence="2" type="ORF">ADCFC_23180</name>
</gene>
<proteinExistence type="predicted"/>
<dbReference type="KEGG" id="ahat:ADCFC_24400"/>
<accession>A0A6F8SPV2</accession>
<sequence length="194" mass="21448">MQAIVDLAESSGGLVTTAQVVDAGIPRARISDMVKAGKLERVQRGVYRMADAWEDEFLAAQLRFPKGILSDGTALYLHGYADRVPFQLTMTFPRSYGATKVREAGIEVRTCADEVLGLGLTTVRTPYGNEVSAYDLERTLCDIVRGHRAVDVQVVNPAMKQYARSREKDVQKLLGCARALGVEKKIRNYLEVLL</sequence>
<keyword evidence="3" id="KW-1185">Reference proteome</keyword>
<reference evidence="3" key="1">
    <citation type="journal article" date="2020" name="Microbiol. Resour. Announc.">
        <title>Complete Genome Sequence of Adlercreutzia sp. Strain 8CFCBH1, a Potent Producer of Equol, Isolated from Healthy Japanese Feces.</title>
        <authorList>
            <person name="Ogata Y."/>
            <person name="Sakamoto M."/>
            <person name="Ohkuma M."/>
            <person name="Hattori M."/>
            <person name="Suda W."/>
        </authorList>
    </citation>
    <scope>NUCLEOTIDE SEQUENCE [LARGE SCALE GENOMIC DNA]</scope>
    <source>
        <strain evidence="3">8CFCBH1</strain>
    </source>
</reference>
<dbReference type="Proteomes" id="UP000501727">
    <property type="component" value="Chromosome"/>
</dbReference>
<evidence type="ECO:0000259" key="1">
    <source>
        <dbReference type="Pfam" id="PF13338"/>
    </source>
</evidence>
<evidence type="ECO:0000313" key="3">
    <source>
        <dbReference type="Proteomes" id="UP000501727"/>
    </source>
</evidence>
<protein>
    <submittedName>
        <fullName evidence="2">Transcriptional regulator</fullName>
    </submittedName>
</protein>
<name>A0A6F8SPV2_9ACTN</name>
<dbReference type="EMBL" id="AP022829">
    <property type="protein sequence ID" value="BCA89821.1"/>
    <property type="molecule type" value="Genomic_DNA"/>
</dbReference>
<dbReference type="RefSeq" id="WP_173114925.1">
    <property type="nucleotide sequence ID" value="NZ_AP022829.1"/>
</dbReference>
<dbReference type="Pfam" id="PF13338">
    <property type="entry name" value="AbiEi_4"/>
    <property type="match status" value="1"/>
</dbReference>